<gene>
    <name evidence="8" type="ORF">HU200_041202</name>
</gene>
<evidence type="ECO:0000313" key="9">
    <source>
        <dbReference type="Proteomes" id="UP000636709"/>
    </source>
</evidence>
<evidence type="ECO:0000313" key="8">
    <source>
        <dbReference type="EMBL" id="KAF8690809.1"/>
    </source>
</evidence>
<organism evidence="8 9">
    <name type="scientific">Digitaria exilis</name>
    <dbReference type="NCBI Taxonomy" id="1010633"/>
    <lineage>
        <taxon>Eukaryota</taxon>
        <taxon>Viridiplantae</taxon>
        <taxon>Streptophyta</taxon>
        <taxon>Embryophyta</taxon>
        <taxon>Tracheophyta</taxon>
        <taxon>Spermatophyta</taxon>
        <taxon>Magnoliopsida</taxon>
        <taxon>Liliopsida</taxon>
        <taxon>Poales</taxon>
        <taxon>Poaceae</taxon>
        <taxon>PACMAD clade</taxon>
        <taxon>Panicoideae</taxon>
        <taxon>Panicodae</taxon>
        <taxon>Paniceae</taxon>
        <taxon>Anthephorinae</taxon>
        <taxon>Digitaria</taxon>
    </lineage>
</organism>
<reference evidence="8" key="1">
    <citation type="submission" date="2020-07" db="EMBL/GenBank/DDBJ databases">
        <title>Genome sequence and genetic diversity analysis of an under-domesticated orphan crop, white fonio (Digitaria exilis).</title>
        <authorList>
            <person name="Bennetzen J.L."/>
            <person name="Chen S."/>
            <person name="Ma X."/>
            <person name="Wang X."/>
            <person name="Yssel A.E.J."/>
            <person name="Chaluvadi S.R."/>
            <person name="Johnson M."/>
            <person name="Gangashetty P."/>
            <person name="Hamidou F."/>
            <person name="Sanogo M.D."/>
            <person name="Zwaenepoel A."/>
            <person name="Wallace J."/>
            <person name="Van De Peer Y."/>
            <person name="Van Deynze A."/>
        </authorList>
    </citation>
    <scope>NUCLEOTIDE SEQUENCE</scope>
    <source>
        <tissue evidence="8">Leaves</tissue>
    </source>
</reference>
<evidence type="ECO:0000256" key="2">
    <source>
        <dbReference type="ARBA" id="ARBA00004525"/>
    </source>
</evidence>
<keyword evidence="4" id="KW-0602">Photosynthesis</keyword>
<accession>A0A835B849</accession>
<dbReference type="PANTHER" id="PTHR34549:SF2">
    <property type="entry name" value="PHOTOSYSTEM I SUBUNIT IV"/>
    <property type="match status" value="1"/>
</dbReference>
<evidence type="ECO:0000256" key="5">
    <source>
        <dbReference type="ARBA" id="ARBA00022836"/>
    </source>
</evidence>
<keyword evidence="5" id="KW-0603">Photosystem I</keyword>
<dbReference type="Pfam" id="PF02427">
    <property type="entry name" value="PSI_PsaE"/>
    <property type="match status" value="1"/>
</dbReference>
<dbReference type="GO" id="GO:0015979">
    <property type="term" value="P:photosynthesis"/>
    <property type="evidence" value="ECO:0007669"/>
    <property type="project" value="UniProtKB-KW"/>
</dbReference>
<dbReference type="SUPFAM" id="SSF50090">
    <property type="entry name" value="Electron transport accessory proteins"/>
    <property type="match status" value="1"/>
</dbReference>
<evidence type="ECO:0000256" key="6">
    <source>
        <dbReference type="ARBA" id="ARBA00023136"/>
    </source>
</evidence>
<dbReference type="GO" id="GO:0009535">
    <property type="term" value="C:chloroplast thylakoid membrane"/>
    <property type="evidence" value="ECO:0007669"/>
    <property type="project" value="UniProtKB-SubCell"/>
</dbReference>
<comment type="similarity">
    <text evidence="3">Belongs to the PsaE family.</text>
</comment>
<comment type="caution">
    <text evidence="8">The sequence shown here is derived from an EMBL/GenBank/DDBJ whole genome shotgun (WGS) entry which is preliminary data.</text>
</comment>
<dbReference type="GO" id="GO:0009538">
    <property type="term" value="C:photosystem I reaction center"/>
    <property type="evidence" value="ECO:0007669"/>
    <property type="project" value="InterPro"/>
</dbReference>
<dbReference type="Proteomes" id="UP000636709">
    <property type="component" value="Unassembled WGS sequence"/>
</dbReference>
<feature type="compositionally biased region" description="Polar residues" evidence="7">
    <location>
        <begin position="16"/>
        <end position="33"/>
    </location>
</feature>
<feature type="region of interest" description="Disordered" evidence="7">
    <location>
        <begin position="90"/>
        <end position="128"/>
    </location>
</feature>
<keyword evidence="9" id="KW-1185">Reference proteome</keyword>
<evidence type="ECO:0000256" key="3">
    <source>
        <dbReference type="ARBA" id="ARBA00007501"/>
    </source>
</evidence>
<dbReference type="Gene3D" id="2.30.30.50">
    <property type="match status" value="1"/>
</dbReference>
<evidence type="ECO:0008006" key="10">
    <source>
        <dbReference type="Google" id="ProtNLM"/>
    </source>
</evidence>
<dbReference type="InterPro" id="IPR008990">
    <property type="entry name" value="Elect_transpt_acc-like_dom_sf"/>
</dbReference>
<proteinExistence type="inferred from homology"/>
<feature type="compositionally biased region" description="Low complexity" evidence="7">
    <location>
        <begin position="97"/>
        <end position="111"/>
    </location>
</feature>
<feature type="region of interest" description="Disordered" evidence="7">
    <location>
        <begin position="1"/>
        <end position="45"/>
    </location>
</feature>
<dbReference type="AlphaFoldDB" id="A0A835B849"/>
<dbReference type="EMBL" id="JACEFO010001972">
    <property type="protein sequence ID" value="KAF8690809.1"/>
    <property type="molecule type" value="Genomic_DNA"/>
</dbReference>
<evidence type="ECO:0000256" key="7">
    <source>
        <dbReference type="SAM" id="MobiDB-lite"/>
    </source>
</evidence>
<dbReference type="PANTHER" id="PTHR34549">
    <property type="entry name" value="PHOTOSYSTEM I REACTION CENTER SUBUNIT IV A, CHLOROPLASTIC-RELATED"/>
    <property type="match status" value="1"/>
</dbReference>
<keyword evidence="6" id="KW-0472">Membrane</keyword>
<protein>
    <recommendedName>
        <fullName evidence="10">Photosystem I reaction center subunit IV</fullName>
    </recommendedName>
</protein>
<comment type="function">
    <text evidence="1">Stabilizes the interaction between PsaC and the PSI core, assists the docking of the ferredoxin to PSI and interacts with ferredoxin-NADP oxidoreductase.</text>
</comment>
<name>A0A835B849_9POAL</name>
<evidence type="ECO:0000256" key="4">
    <source>
        <dbReference type="ARBA" id="ARBA00022531"/>
    </source>
</evidence>
<evidence type="ECO:0000256" key="1">
    <source>
        <dbReference type="ARBA" id="ARBA00001993"/>
    </source>
</evidence>
<dbReference type="OrthoDB" id="2161449at2759"/>
<comment type="subcellular location">
    <subcellularLocation>
        <location evidence="2">Plastid</location>
        <location evidence="2">Chloroplast thylakoid membrane</location>
        <topology evidence="2">Peripheral membrane protein</topology>
    </subcellularLocation>
</comment>
<sequence length="185" mass="19887">MQFEATTPLLSRRVHQSTLPHTPSPPKNASSRTHLSRESTRVAPMASTNMASATSRFMLAAGVPVTTGSGSGRVSFASVPSSRLGRRLVARAEEEAAAPAEAAPEGEGAVATKPKAEKPPQIGPKRGSKVKILRRESYWYNGIGNVVTVDQDPNTRYPVVVRFNKVNYAGVSTNNYALDEIQEVK</sequence>
<dbReference type="InterPro" id="IPR003375">
    <property type="entry name" value="PSI_PsaE"/>
</dbReference>